<accession>A0ACC7P0M6</accession>
<evidence type="ECO:0000313" key="2">
    <source>
        <dbReference type="Proteomes" id="UP001631969"/>
    </source>
</evidence>
<evidence type="ECO:0000313" key="1">
    <source>
        <dbReference type="EMBL" id="MFM9329990.1"/>
    </source>
</evidence>
<sequence>MCTNLRGFTFQAVPMNIRHCQDICTWSYEPPYDIYQWSSWAQMEAEAEEFGDAQIRETQYISILDAENGYLVGYAQLFPITGVTRLGLGMRPELCGLRIGPDFVRFLAEEAKRRRPNDIIDLEVLVWNIRAQKAYRKAGFVITDRYERPTPKGNMDFYCMVYQGEPALN</sequence>
<keyword evidence="2" id="KW-1185">Reference proteome</keyword>
<organism evidence="1 2">
    <name type="scientific">Paenibacillus mesotrionivorans</name>
    <dbReference type="NCBI Taxonomy" id="3160968"/>
    <lineage>
        <taxon>Bacteria</taxon>
        <taxon>Bacillati</taxon>
        <taxon>Bacillota</taxon>
        <taxon>Bacilli</taxon>
        <taxon>Bacillales</taxon>
        <taxon>Paenibacillaceae</taxon>
        <taxon>Paenibacillus</taxon>
    </lineage>
</organism>
<keyword evidence="1" id="KW-0808">Transferase</keyword>
<protein>
    <submittedName>
        <fullName evidence="1">GNAT family N-acetyltransferase</fullName>
        <ecNumber evidence="1">2.3.-.-</ecNumber>
    </submittedName>
</protein>
<reference evidence="1" key="1">
    <citation type="submission" date="2024-12" db="EMBL/GenBank/DDBJ databases">
        <authorList>
            <person name="Wu N."/>
        </authorList>
    </citation>
    <scope>NUCLEOTIDE SEQUENCE</scope>
    <source>
        <strain evidence="1">P15</strain>
    </source>
</reference>
<dbReference type="EC" id="2.3.-.-" evidence="1"/>
<name>A0ACC7P0M6_9BACL</name>
<comment type="caution">
    <text evidence="1">The sequence shown here is derived from an EMBL/GenBank/DDBJ whole genome shotgun (WGS) entry which is preliminary data.</text>
</comment>
<keyword evidence="1" id="KW-0012">Acyltransferase</keyword>
<proteinExistence type="predicted"/>
<gene>
    <name evidence="1" type="ORF">ACI1P1_16965</name>
</gene>
<dbReference type="Proteomes" id="UP001631969">
    <property type="component" value="Unassembled WGS sequence"/>
</dbReference>
<dbReference type="EMBL" id="JBJURJ010000011">
    <property type="protein sequence ID" value="MFM9329990.1"/>
    <property type="molecule type" value="Genomic_DNA"/>
</dbReference>